<gene>
    <name evidence="1" type="ORF">CCAN11_1250002</name>
</gene>
<dbReference type="EMBL" id="CDOK01000030">
    <property type="protein sequence ID" value="CEN46933.1"/>
    <property type="molecule type" value="Genomic_DNA"/>
</dbReference>
<organism evidence="1 2">
    <name type="scientific">Capnocytophaga canimorsus</name>
    <dbReference type="NCBI Taxonomy" id="28188"/>
    <lineage>
        <taxon>Bacteria</taxon>
        <taxon>Pseudomonadati</taxon>
        <taxon>Bacteroidota</taxon>
        <taxon>Flavobacteriia</taxon>
        <taxon>Flavobacteriales</taxon>
        <taxon>Flavobacteriaceae</taxon>
        <taxon>Capnocytophaga</taxon>
    </lineage>
</organism>
<sequence length="304" mass="35277">MIYYSFNECFSKNIDFNLLKGCFSDTLKHYKNIAEKHPDVVFGILTDKVINDVEINKKNSLYDLVDSLDREEKRYAFSLLNKYPTEDFFEIDNIDSLIDNNYILSVDNCEYNAFSHKIISLYSGFLFSLGVHNDLKKNQLGILEKNNKESIALIDNLFGEQANTEYNLGQISNKIVQSKRGFDKLLTLFDAPVYDERLFKKEYEHLSVEIQNCIYDNFEIAKTRGLPTPFSADGQLIKDVTPQKENNIKVYELRVFKPICIRIYFYEDNGNIYLASITKKPAKNTQDKDIRTALSVIKSLIKTH</sequence>
<evidence type="ECO:0000313" key="2">
    <source>
        <dbReference type="Proteomes" id="UP000039370"/>
    </source>
</evidence>
<reference evidence="2" key="1">
    <citation type="submission" date="2015-01" db="EMBL/GenBank/DDBJ databases">
        <authorList>
            <person name="MANFREDI Pablo"/>
        </authorList>
    </citation>
    <scope>NUCLEOTIDE SEQUENCE [LARGE SCALE GENOMIC DNA]</scope>
    <source>
        <strain evidence="2">Cc11</strain>
    </source>
</reference>
<accession>A0A0B7IAK6</accession>
<protein>
    <submittedName>
        <fullName evidence="1">Uncharacterized protein</fullName>
    </submittedName>
</protein>
<proteinExistence type="predicted"/>
<dbReference type="AlphaFoldDB" id="A0A0B7IAK6"/>
<dbReference type="Proteomes" id="UP000039370">
    <property type="component" value="Unassembled WGS sequence"/>
</dbReference>
<name>A0A0B7IAK6_9FLAO</name>
<evidence type="ECO:0000313" key="1">
    <source>
        <dbReference type="EMBL" id="CEN46933.1"/>
    </source>
</evidence>